<name>A0A1F4USS0_UNCKA</name>
<proteinExistence type="predicted"/>
<evidence type="ECO:0008006" key="3">
    <source>
        <dbReference type="Google" id="ProtNLM"/>
    </source>
</evidence>
<gene>
    <name evidence="1" type="ORF">A2713_00585</name>
</gene>
<dbReference type="Proteomes" id="UP000176444">
    <property type="component" value="Unassembled WGS sequence"/>
</dbReference>
<comment type="caution">
    <text evidence="1">The sequence shown here is derived from an EMBL/GenBank/DDBJ whole genome shotgun (WGS) entry which is preliminary data.</text>
</comment>
<accession>A0A1F4USS0</accession>
<dbReference type="EMBL" id="MEUX01000003">
    <property type="protein sequence ID" value="OGC47998.1"/>
    <property type="molecule type" value="Genomic_DNA"/>
</dbReference>
<evidence type="ECO:0000313" key="1">
    <source>
        <dbReference type="EMBL" id="OGC47998.1"/>
    </source>
</evidence>
<organism evidence="1 2">
    <name type="scientific">candidate division WWE3 bacterium RIFCSPHIGHO2_01_FULL_35_17</name>
    <dbReference type="NCBI Taxonomy" id="1802614"/>
    <lineage>
        <taxon>Bacteria</taxon>
        <taxon>Katanobacteria</taxon>
    </lineage>
</organism>
<evidence type="ECO:0000313" key="2">
    <source>
        <dbReference type="Proteomes" id="UP000176444"/>
    </source>
</evidence>
<sequence>MENTVKIKKRYLFFRKEAKKILRDIFKIKNEQKNLKNIYLDFLQVAFISRSFSDELLNTINYLESQGVLVDIINLKPNLKKLINRVEKIKEKIQKETGLGVVDK</sequence>
<protein>
    <recommendedName>
        <fullName evidence="3">DUF4325 domain-containing protein</fullName>
    </recommendedName>
</protein>
<dbReference type="SUPFAM" id="SSF52091">
    <property type="entry name" value="SpoIIaa-like"/>
    <property type="match status" value="1"/>
</dbReference>
<reference evidence="1 2" key="1">
    <citation type="journal article" date="2016" name="Nat. Commun.">
        <title>Thousands of microbial genomes shed light on interconnected biogeochemical processes in an aquifer system.</title>
        <authorList>
            <person name="Anantharaman K."/>
            <person name="Brown C.T."/>
            <person name="Hug L.A."/>
            <person name="Sharon I."/>
            <person name="Castelle C.J."/>
            <person name="Probst A.J."/>
            <person name="Thomas B.C."/>
            <person name="Singh A."/>
            <person name="Wilkins M.J."/>
            <person name="Karaoz U."/>
            <person name="Brodie E.L."/>
            <person name="Williams K.H."/>
            <person name="Hubbard S.S."/>
            <person name="Banfield J.F."/>
        </authorList>
    </citation>
    <scope>NUCLEOTIDE SEQUENCE [LARGE SCALE GENOMIC DNA]</scope>
</reference>
<dbReference type="InterPro" id="IPR036513">
    <property type="entry name" value="STAS_dom_sf"/>
</dbReference>
<dbReference type="AlphaFoldDB" id="A0A1F4USS0"/>